<keyword evidence="6" id="KW-1185">Reference proteome</keyword>
<keyword evidence="2" id="KW-0378">Hydrolase</keyword>
<reference evidence="6" key="1">
    <citation type="journal article" date="2017" name="Nat. Commun.">
        <title>The asparagus genome sheds light on the origin and evolution of a young Y chromosome.</title>
        <authorList>
            <person name="Harkess A."/>
            <person name="Zhou J."/>
            <person name="Xu C."/>
            <person name="Bowers J.E."/>
            <person name="Van der Hulst R."/>
            <person name="Ayyampalayam S."/>
            <person name="Mercati F."/>
            <person name="Riccardi P."/>
            <person name="McKain M.R."/>
            <person name="Kakrana A."/>
            <person name="Tang H."/>
            <person name="Ray J."/>
            <person name="Groenendijk J."/>
            <person name="Arikit S."/>
            <person name="Mathioni S.M."/>
            <person name="Nakano M."/>
            <person name="Shan H."/>
            <person name="Telgmann-Rauber A."/>
            <person name="Kanno A."/>
            <person name="Yue Z."/>
            <person name="Chen H."/>
            <person name="Li W."/>
            <person name="Chen Y."/>
            <person name="Xu X."/>
            <person name="Zhang Y."/>
            <person name="Luo S."/>
            <person name="Chen H."/>
            <person name="Gao J."/>
            <person name="Mao Z."/>
            <person name="Pires J.C."/>
            <person name="Luo M."/>
            <person name="Kudrna D."/>
            <person name="Wing R.A."/>
            <person name="Meyers B.C."/>
            <person name="Yi K."/>
            <person name="Kong H."/>
            <person name="Lavrijsen P."/>
            <person name="Sunseri F."/>
            <person name="Falavigna A."/>
            <person name="Ye Y."/>
            <person name="Leebens-Mack J.H."/>
            <person name="Chen G."/>
        </authorList>
    </citation>
    <scope>NUCLEOTIDE SEQUENCE [LARGE SCALE GENOMIC DNA]</scope>
    <source>
        <strain evidence="6">cv. DH0086</strain>
    </source>
</reference>
<dbReference type="Gramene" id="ONK66130">
    <property type="protein sequence ID" value="ONK66130"/>
    <property type="gene ID" value="A4U43_C06F4450"/>
</dbReference>
<proteinExistence type="inferred from homology"/>
<dbReference type="GO" id="GO:0005975">
    <property type="term" value="P:carbohydrate metabolic process"/>
    <property type="evidence" value="ECO:0007669"/>
    <property type="project" value="InterPro"/>
</dbReference>
<name>A0A5P1EQ12_ASPOF</name>
<dbReference type="InterPro" id="IPR017853">
    <property type="entry name" value="GH"/>
</dbReference>
<sequence>MQNLQNALLVSLPVKVSTVNTMAVLAASEPPSAGAFHAELLPSLQGIFGFLQKNRVAVHDKPVPVLRLPRRSEARTPFAVDGGDAADAGKSVDTYIFALYDEDLKPGPVSERSFGLFHPDLSMTSDVGLKKSSSSGSSQGLGFVPAAWLVT</sequence>
<keyword evidence="3" id="KW-0326">Glycosidase</keyword>
<dbReference type="InterPro" id="IPR000490">
    <property type="entry name" value="Glyco_hydro_17"/>
</dbReference>
<dbReference type="Pfam" id="PF00332">
    <property type="entry name" value="Glyco_hydro_17"/>
    <property type="match status" value="1"/>
</dbReference>
<dbReference type="EMBL" id="CM007386">
    <property type="protein sequence ID" value="ONK66130.1"/>
    <property type="molecule type" value="Genomic_DNA"/>
</dbReference>
<dbReference type="SUPFAM" id="SSF51445">
    <property type="entry name" value="(Trans)glycosidases"/>
    <property type="match status" value="1"/>
</dbReference>
<evidence type="ECO:0000313" key="5">
    <source>
        <dbReference type="EMBL" id="ONK66130.1"/>
    </source>
</evidence>
<evidence type="ECO:0008006" key="7">
    <source>
        <dbReference type="Google" id="ProtNLM"/>
    </source>
</evidence>
<evidence type="ECO:0000256" key="4">
    <source>
        <dbReference type="RuleBase" id="RU004335"/>
    </source>
</evidence>
<evidence type="ECO:0000313" key="6">
    <source>
        <dbReference type="Proteomes" id="UP000243459"/>
    </source>
</evidence>
<dbReference type="PANTHER" id="PTHR32227">
    <property type="entry name" value="GLUCAN ENDO-1,3-BETA-GLUCOSIDASE BG1-RELATED-RELATED"/>
    <property type="match status" value="1"/>
</dbReference>
<evidence type="ECO:0000256" key="1">
    <source>
        <dbReference type="ARBA" id="ARBA00008773"/>
    </source>
</evidence>
<gene>
    <name evidence="5" type="ORF">A4U43_C06F4450</name>
</gene>
<dbReference type="AlphaFoldDB" id="A0A5P1EQ12"/>
<dbReference type="InterPro" id="IPR044965">
    <property type="entry name" value="Glyco_hydro_17_plant"/>
</dbReference>
<dbReference type="GO" id="GO:0004553">
    <property type="term" value="F:hydrolase activity, hydrolyzing O-glycosyl compounds"/>
    <property type="evidence" value="ECO:0007669"/>
    <property type="project" value="InterPro"/>
</dbReference>
<comment type="similarity">
    <text evidence="1 4">Belongs to the glycosyl hydrolase 17 family.</text>
</comment>
<accession>A0A5P1EQ12</accession>
<organism evidence="5 6">
    <name type="scientific">Asparagus officinalis</name>
    <name type="common">Garden asparagus</name>
    <dbReference type="NCBI Taxonomy" id="4686"/>
    <lineage>
        <taxon>Eukaryota</taxon>
        <taxon>Viridiplantae</taxon>
        <taxon>Streptophyta</taxon>
        <taxon>Embryophyta</taxon>
        <taxon>Tracheophyta</taxon>
        <taxon>Spermatophyta</taxon>
        <taxon>Magnoliopsida</taxon>
        <taxon>Liliopsida</taxon>
        <taxon>Asparagales</taxon>
        <taxon>Asparagaceae</taxon>
        <taxon>Asparagoideae</taxon>
        <taxon>Asparagus</taxon>
    </lineage>
</organism>
<evidence type="ECO:0000256" key="3">
    <source>
        <dbReference type="ARBA" id="ARBA00023295"/>
    </source>
</evidence>
<protein>
    <recommendedName>
        <fullName evidence="7">Glucan endo-1,3-beta-D-glucosidase</fullName>
    </recommendedName>
</protein>
<dbReference type="Proteomes" id="UP000243459">
    <property type="component" value="Chromosome 6"/>
</dbReference>
<dbReference type="Gene3D" id="3.20.20.80">
    <property type="entry name" value="Glycosidases"/>
    <property type="match status" value="2"/>
</dbReference>
<evidence type="ECO:0000256" key="2">
    <source>
        <dbReference type="ARBA" id="ARBA00022801"/>
    </source>
</evidence>